<dbReference type="Gene3D" id="3.40.50.300">
    <property type="entry name" value="P-loop containing nucleotide triphosphate hydrolases"/>
    <property type="match status" value="1"/>
</dbReference>
<dbReference type="InterPro" id="IPR003593">
    <property type="entry name" value="AAA+_ATPase"/>
</dbReference>
<dbReference type="EMBL" id="RKHR01000003">
    <property type="protein sequence ID" value="ROS05388.1"/>
    <property type="molecule type" value="Genomic_DNA"/>
</dbReference>
<dbReference type="GO" id="GO:0022857">
    <property type="term" value="F:transmembrane transporter activity"/>
    <property type="evidence" value="ECO:0007669"/>
    <property type="project" value="UniProtKB-ARBA"/>
</dbReference>
<dbReference type="InterPro" id="IPR027417">
    <property type="entry name" value="P-loop_NTPase"/>
</dbReference>
<evidence type="ECO:0000259" key="5">
    <source>
        <dbReference type="PROSITE" id="PS50893"/>
    </source>
</evidence>
<reference evidence="6 7" key="1">
    <citation type="submission" date="2018-11" db="EMBL/GenBank/DDBJ databases">
        <title>Genomic Encyclopedia of Type Strains, Phase IV (KMG-IV): sequencing the most valuable type-strain genomes for metagenomic binning, comparative biology and taxonomic classification.</title>
        <authorList>
            <person name="Goeker M."/>
        </authorList>
    </citation>
    <scope>NUCLEOTIDE SEQUENCE [LARGE SCALE GENOMIC DNA]</scope>
    <source>
        <strain evidence="6 7">DSM 100316</strain>
    </source>
</reference>
<evidence type="ECO:0000256" key="1">
    <source>
        <dbReference type="ARBA" id="ARBA00022448"/>
    </source>
</evidence>
<gene>
    <name evidence="6" type="ORF">EDC56_0918</name>
</gene>
<dbReference type="Pfam" id="PF00005">
    <property type="entry name" value="ABC_tran"/>
    <property type="match status" value="1"/>
</dbReference>
<accession>A0A3N2DZY3</accession>
<evidence type="ECO:0000256" key="2">
    <source>
        <dbReference type="ARBA" id="ARBA00022741"/>
    </source>
</evidence>
<proteinExistence type="inferred from homology"/>
<keyword evidence="3 6" id="KW-0067">ATP-binding</keyword>
<dbReference type="InterPro" id="IPR017911">
    <property type="entry name" value="MacB-like_ATP-bd"/>
</dbReference>
<dbReference type="RefSeq" id="WP_123711298.1">
    <property type="nucleotide sequence ID" value="NZ_RKHR01000003.1"/>
</dbReference>
<dbReference type="AlphaFoldDB" id="A0A3N2DZY3"/>
<dbReference type="GO" id="GO:1902495">
    <property type="term" value="C:transmembrane transporter complex"/>
    <property type="evidence" value="ECO:0007669"/>
    <property type="project" value="UniProtKB-ARBA"/>
</dbReference>
<evidence type="ECO:0000313" key="7">
    <source>
        <dbReference type="Proteomes" id="UP000275394"/>
    </source>
</evidence>
<comment type="similarity">
    <text evidence="4">Belongs to the ABC transporter superfamily. Macrolide exporter (TC 3.A.1.122) family.</text>
</comment>
<dbReference type="OrthoDB" id="9801477at2"/>
<dbReference type="Proteomes" id="UP000275394">
    <property type="component" value="Unassembled WGS sequence"/>
</dbReference>
<dbReference type="FunFam" id="3.40.50.300:FF:000032">
    <property type="entry name" value="Export ABC transporter ATP-binding protein"/>
    <property type="match status" value="1"/>
</dbReference>
<dbReference type="InterPro" id="IPR003439">
    <property type="entry name" value="ABC_transporter-like_ATP-bd"/>
</dbReference>
<sequence>MIQLNDVSHHIQTADDHLSILHNINLTIEAGQSLAITGSSGSGKTTLLGMLAGLETPTNGEIIVDEAVLTSMNEDQRALFRANNVGFIFQSFHLLDGLTALENVLLPLELAGAEASEAEAVHFLQQVGLSHRLTHYPSQLSGGEQQRVAIARAFAAKPRYLFADEPTGNLDQNTGATIIDLLFAMNRQLNTTLILVTHEPRLASFCQRHCQIENGHLTELAVTSPGATDV</sequence>
<protein>
    <submittedName>
        <fullName evidence="6">Putative ABC transport system ATP-binding protein</fullName>
    </submittedName>
</protein>
<dbReference type="InterPro" id="IPR017871">
    <property type="entry name" value="ABC_transporter-like_CS"/>
</dbReference>
<dbReference type="PROSITE" id="PS00211">
    <property type="entry name" value="ABC_TRANSPORTER_1"/>
    <property type="match status" value="1"/>
</dbReference>
<feature type="domain" description="ABC transporter" evidence="5">
    <location>
        <begin position="2"/>
        <end position="230"/>
    </location>
</feature>
<organism evidence="6 7">
    <name type="scientific">Sinobacterium caligoides</name>
    <dbReference type="NCBI Taxonomy" id="933926"/>
    <lineage>
        <taxon>Bacteria</taxon>
        <taxon>Pseudomonadati</taxon>
        <taxon>Pseudomonadota</taxon>
        <taxon>Gammaproteobacteria</taxon>
        <taxon>Cellvibrionales</taxon>
        <taxon>Spongiibacteraceae</taxon>
        <taxon>Sinobacterium</taxon>
    </lineage>
</organism>
<evidence type="ECO:0000256" key="3">
    <source>
        <dbReference type="ARBA" id="ARBA00022840"/>
    </source>
</evidence>
<evidence type="ECO:0000313" key="6">
    <source>
        <dbReference type="EMBL" id="ROS05388.1"/>
    </source>
</evidence>
<dbReference type="GO" id="GO:0005524">
    <property type="term" value="F:ATP binding"/>
    <property type="evidence" value="ECO:0007669"/>
    <property type="project" value="UniProtKB-KW"/>
</dbReference>
<evidence type="ECO:0000256" key="4">
    <source>
        <dbReference type="ARBA" id="ARBA00038388"/>
    </source>
</evidence>
<dbReference type="SUPFAM" id="SSF52540">
    <property type="entry name" value="P-loop containing nucleoside triphosphate hydrolases"/>
    <property type="match status" value="1"/>
</dbReference>
<keyword evidence="2" id="KW-0547">Nucleotide-binding</keyword>
<dbReference type="SMART" id="SM00382">
    <property type="entry name" value="AAA"/>
    <property type="match status" value="1"/>
</dbReference>
<keyword evidence="7" id="KW-1185">Reference proteome</keyword>
<dbReference type="GO" id="GO:0016887">
    <property type="term" value="F:ATP hydrolysis activity"/>
    <property type="evidence" value="ECO:0007669"/>
    <property type="project" value="InterPro"/>
</dbReference>
<dbReference type="PANTHER" id="PTHR42798:SF2">
    <property type="entry name" value="ABC TRANSPORTER ATP-BINDING PROTEIN MG467-RELATED"/>
    <property type="match status" value="1"/>
</dbReference>
<dbReference type="CDD" id="cd03255">
    <property type="entry name" value="ABC_MJ0796_LolCDE_FtsE"/>
    <property type="match status" value="1"/>
</dbReference>
<dbReference type="PANTHER" id="PTHR42798">
    <property type="entry name" value="LIPOPROTEIN-RELEASING SYSTEM ATP-BINDING PROTEIN LOLD"/>
    <property type="match status" value="1"/>
</dbReference>
<comment type="caution">
    <text evidence="6">The sequence shown here is derived from an EMBL/GenBank/DDBJ whole genome shotgun (WGS) entry which is preliminary data.</text>
</comment>
<keyword evidence="1" id="KW-0813">Transport</keyword>
<dbReference type="PROSITE" id="PS50893">
    <property type="entry name" value="ABC_TRANSPORTER_2"/>
    <property type="match status" value="1"/>
</dbReference>
<name>A0A3N2DZY3_9GAMM</name>